<name>A0A1N6MTD6_9GAMM</name>
<protein>
    <recommendedName>
        <fullName evidence="4">Tryptophan 2-monooxygenase</fullName>
        <ecNumber evidence="3">1.13.12.3</ecNumber>
    </recommendedName>
</protein>
<accession>A0A1N6MTD6</accession>
<dbReference type="GO" id="GO:0050361">
    <property type="term" value="F:tryptophan 2-monooxygenase activity"/>
    <property type="evidence" value="ECO:0007669"/>
    <property type="project" value="UniProtKB-EC"/>
</dbReference>
<dbReference type="AlphaFoldDB" id="A0A1N6MTD6"/>
<reference evidence="8 11" key="3">
    <citation type="journal article" date="2017" name="Nat. Microbiol.">
        <title>Natural product diversity associated with the nematode symbionts Photorhabdus and Xenorhabdus.</title>
        <authorList>
            <person name="Tobias N.J."/>
            <person name="Wolff H."/>
            <person name="Djahanschiri B."/>
            <person name="Grundmann F."/>
            <person name="Kronenwerth M."/>
            <person name="Shi Y.M."/>
            <person name="Simonyi S."/>
            <person name="Grun P."/>
            <person name="Shapiro-Ilan D."/>
            <person name="Pidot S.J."/>
            <person name="Stinear T.P."/>
            <person name="Ebersberger I."/>
            <person name="Bode H.B."/>
        </authorList>
    </citation>
    <scope>NUCLEOTIDE SEQUENCE [LARGE SCALE GENOMIC DNA]</scope>
    <source>
        <strain evidence="8 11">DSM 16336</strain>
    </source>
</reference>
<dbReference type="InterPro" id="IPR002937">
    <property type="entry name" value="Amino_oxidase"/>
</dbReference>
<dbReference type="RefSeq" id="WP_211286011.1">
    <property type="nucleotide sequence ID" value="NZ_CAWNQC010000135.1"/>
</dbReference>
<evidence type="ECO:0000256" key="5">
    <source>
        <dbReference type="ARBA" id="ARBA00023070"/>
    </source>
</evidence>
<keyword evidence="5" id="KW-0073">Auxin biosynthesis</keyword>
<dbReference type="Pfam" id="PF01593">
    <property type="entry name" value="Amino_oxidase"/>
    <property type="match status" value="1"/>
</dbReference>
<evidence type="ECO:0000259" key="7">
    <source>
        <dbReference type="Pfam" id="PF01593"/>
    </source>
</evidence>
<proteinExistence type="inferred from homology"/>
<evidence type="ECO:0000313" key="11">
    <source>
        <dbReference type="Proteomes" id="UP000224871"/>
    </source>
</evidence>
<evidence type="ECO:0000256" key="2">
    <source>
        <dbReference type="ARBA" id="ARBA00005833"/>
    </source>
</evidence>
<dbReference type="InterPro" id="IPR050281">
    <property type="entry name" value="Flavin_monoamine_oxidase"/>
</dbReference>
<evidence type="ECO:0000313" key="9">
    <source>
        <dbReference type="EMBL" id="SIP72128.1"/>
    </source>
</evidence>
<dbReference type="PANTHER" id="PTHR10742">
    <property type="entry name" value="FLAVIN MONOAMINE OXIDASE"/>
    <property type="match status" value="1"/>
</dbReference>
<dbReference type="Proteomes" id="UP000196435">
    <property type="component" value="Unassembled WGS sequence"/>
</dbReference>
<dbReference type="SUPFAM" id="SSF51905">
    <property type="entry name" value="FAD/NAD(P)-binding domain"/>
    <property type="match status" value="1"/>
</dbReference>
<dbReference type="Gene3D" id="1.10.405.10">
    <property type="entry name" value="Guanine Nucleotide Dissociation Inhibitor, domain 1"/>
    <property type="match status" value="1"/>
</dbReference>
<evidence type="ECO:0000256" key="6">
    <source>
        <dbReference type="ARBA" id="ARBA00047321"/>
    </source>
</evidence>
<comment type="similarity">
    <text evidence="2">Belongs to the tryptophan 2-monooxygenase family.</text>
</comment>
<dbReference type="EC" id="1.13.12.3" evidence="3"/>
<dbReference type="EMBL" id="FTLG01000041">
    <property type="protein sequence ID" value="SIP72128.1"/>
    <property type="molecule type" value="Genomic_DNA"/>
</dbReference>
<dbReference type="Proteomes" id="UP000224871">
    <property type="component" value="Unassembled WGS sequence"/>
</dbReference>
<reference evidence="9" key="1">
    <citation type="submission" date="2016-12" db="EMBL/GenBank/DDBJ databases">
        <authorList>
            <person name="Song W.-J."/>
            <person name="Kurnit D.M."/>
        </authorList>
    </citation>
    <scope>NUCLEOTIDE SEQUENCE [LARGE SCALE GENOMIC DNA]</scope>
    <source>
        <strain evidence="9">HGB1681</strain>
    </source>
</reference>
<evidence type="ECO:0000313" key="10">
    <source>
        <dbReference type="Proteomes" id="UP000196435"/>
    </source>
</evidence>
<gene>
    <name evidence="8" type="ORF">Xinn_02178</name>
    <name evidence="9" type="ORF">XIS1_1350033</name>
</gene>
<evidence type="ECO:0000256" key="4">
    <source>
        <dbReference type="ARBA" id="ARBA00017871"/>
    </source>
</evidence>
<dbReference type="Gene3D" id="3.90.660.10">
    <property type="match status" value="2"/>
</dbReference>
<dbReference type="PANTHER" id="PTHR10742:SF410">
    <property type="entry name" value="LYSINE-SPECIFIC HISTONE DEMETHYLASE 2"/>
    <property type="match status" value="1"/>
</dbReference>
<reference evidence="10" key="2">
    <citation type="submission" date="2016-12" db="EMBL/GenBank/DDBJ databases">
        <authorList>
            <person name="Gaudriault S."/>
        </authorList>
    </citation>
    <scope>NUCLEOTIDE SEQUENCE [LARGE SCALE GENOMIC DNA]</scope>
    <source>
        <strain evidence="10">HGB1681 (deposited as PTA-6826 in the American Type Culture Collection)</strain>
    </source>
</reference>
<organism evidence="9 10">
    <name type="scientific">Xenorhabdus innexi</name>
    <dbReference type="NCBI Taxonomy" id="290109"/>
    <lineage>
        <taxon>Bacteria</taxon>
        <taxon>Pseudomonadati</taxon>
        <taxon>Pseudomonadota</taxon>
        <taxon>Gammaproteobacteria</taxon>
        <taxon>Enterobacterales</taxon>
        <taxon>Morganellaceae</taxon>
        <taxon>Xenorhabdus</taxon>
    </lineage>
</organism>
<evidence type="ECO:0000313" key="8">
    <source>
        <dbReference type="EMBL" id="PHM35728.1"/>
    </source>
</evidence>
<evidence type="ECO:0000256" key="3">
    <source>
        <dbReference type="ARBA" id="ARBA00012535"/>
    </source>
</evidence>
<sequence length="585" mass="67963">MKKNKRIEMDQIPYSIGTQEDLSIDIAIVGSGVSGLYTGYRLLSGHYSDNSRSPASVHIFDLNNIIGGRLLSVNLPGMDIIGELGGMRYLSSQKITTSLIEDVFKLDYGLFPESDSENNFFYLRGQRFRADIWSEMQKQNKKFKTRYFLNDEDKGYSASQLFNKIIYDVLVSDPWFNKNYGNLIEKISKYDYRFKISLRQWDVIKKNITYIKKGSPYDRMKVKDIGFWNLIKDQVGQEGYNFLSDAGGYYSNTINWNAAESMSYMVGDFTQEGIEYRTISNGYDQLAYALAKGYTNQNGAKLWLKNTLITFKHNDSGKRRYSLTFRNESSQTYWTVHTDTIILAMPRKSLKLLDQHNFFFDKHSQPKLHRNINSVISEPSLKLLMGFEYPWWKKQFKAKSGASITDLAIRQCYYFGTDDHNSHSLFLSSYNDMRTVTFWKALMEIKDKDSIYEPYGTNIISKEKLKEFPLPGEPVSKHLVEEAMNQVKELHGIDIPPPYIARIQDWSQEPYGGGYHAWKVGVSVEEVMPFMRHPIKNESVHIIGEAYSGDQGWTEGAFCVTERLLQEKFRLNWPEWLDKEYYLGR</sequence>
<feature type="domain" description="Amine oxidase" evidence="7">
    <location>
        <begin position="33"/>
        <end position="430"/>
    </location>
</feature>
<dbReference type="InterPro" id="IPR036188">
    <property type="entry name" value="FAD/NAD-bd_sf"/>
</dbReference>
<dbReference type="Gene3D" id="3.50.50.60">
    <property type="entry name" value="FAD/NAD(P)-binding domain"/>
    <property type="match status" value="1"/>
</dbReference>
<dbReference type="GO" id="GO:0009851">
    <property type="term" value="P:auxin biosynthetic process"/>
    <property type="evidence" value="ECO:0007669"/>
    <property type="project" value="UniProtKB-KW"/>
</dbReference>
<comment type="pathway">
    <text evidence="1">Plant hormone metabolism; auxin biosynthesis.</text>
</comment>
<dbReference type="SUPFAM" id="SSF54373">
    <property type="entry name" value="FAD-linked reductases, C-terminal domain"/>
    <property type="match status" value="1"/>
</dbReference>
<evidence type="ECO:0000256" key="1">
    <source>
        <dbReference type="ARBA" id="ARBA00004814"/>
    </source>
</evidence>
<keyword evidence="11" id="KW-1185">Reference proteome</keyword>
<comment type="catalytic activity">
    <reaction evidence="6">
        <text>L-tryptophan + O2 = indole-3-acetamide + CO2 + H2O</text>
        <dbReference type="Rhea" id="RHEA:16165"/>
        <dbReference type="ChEBI" id="CHEBI:15377"/>
        <dbReference type="ChEBI" id="CHEBI:15379"/>
        <dbReference type="ChEBI" id="CHEBI:16031"/>
        <dbReference type="ChEBI" id="CHEBI:16526"/>
        <dbReference type="ChEBI" id="CHEBI:57912"/>
        <dbReference type="EC" id="1.13.12.3"/>
    </reaction>
</comment>
<dbReference type="EMBL" id="NIBU01000022">
    <property type="protein sequence ID" value="PHM35728.1"/>
    <property type="molecule type" value="Genomic_DNA"/>
</dbReference>